<proteinExistence type="predicted"/>
<gene>
    <name evidence="2" type="ORF">BAA96_1p0139</name>
</gene>
<dbReference type="CDD" id="cd01483">
    <property type="entry name" value="E1_enzyme_family"/>
    <property type="match status" value="1"/>
</dbReference>
<dbReference type="InterPro" id="IPR035985">
    <property type="entry name" value="Ubiquitin-activating_enz"/>
</dbReference>
<organism evidence="2">
    <name type="scientific">Acinetobacter lwoffii</name>
    <dbReference type="NCBI Taxonomy" id="28090"/>
    <lineage>
        <taxon>Bacteria</taxon>
        <taxon>Pseudomonadati</taxon>
        <taxon>Pseudomonadota</taxon>
        <taxon>Gammaproteobacteria</taxon>
        <taxon>Moraxellales</taxon>
        <taxon>Moraxellaceae</taxon>
        <taxon>Acinetobacter</taxon>
    </lineage>
</organism>
<dbReference type="GO" id="GO:0019752">
    <property type="term" value="P:carboxylic acid metabolic process"/>
    <property type="evidence" value="ECO:0007669"/>
    <property type="project" value="InterPro"/>
</dbReference>
<dbReference type="Pfam" id="PF00899">
    <property type="entry name" value="ThiF"/>
    <property type="match status" value="1"/>
</dbReference>
<sequence>MSLLQTPSERLIQEQQLIANLENEEPNFKIHEWHSIDTNELHLSFSLKINTLDFNGVLVYPELFPDIPAYIRPQKSGEKWSFAHQYGGSGVLCLEYGPDNWHTNITGAHLIKSAQRLLLTDVVSVLKPDIEPVPSRHYETEGQKIRKNSKRFLPTPMLQPTLINIESEKVEIKGTFSTIYDNAVFVITSIQDEPIPDITPSFANELNELSGWAIRTDSFHLIKESVTDLVSLQTFLNTLWPSEEEFSNSIKTILVYDLQGQMELFLVSEASSFFLNFKSIDLYKDHNQRLPTLFNNLKDIKIAIIGLGSLGSKIAISLARSGCKDFLLVDDDILAPHNIVRNELNLLDIGFSKTYAVERALKRITFDMKVRTYEMQIGGQENPSLNADIANAIATCNMIIDATANAHTFVTLAAIAKRKHIPMVWGEIFGGGGGAMMARSRPILDAPPLEIRNHIHGVLSKQEPIPGGKASNYGFETPDQVYIASDADVTALSAAMTQFILDILCPQDSEPSAYPASAYLIGFRKYWIFKCPFDTYPIDCSGALVSETLIGNQQPERQSIDSDTEPQHIED</sequence>
<dbReference type="PANTHER" id="PTHR43267">
    <property type="entry name" value="TRNA THREONYLCARBAMOYLADENOSINE DEHYDRATASE"/>
    <property type="match status" value="1"/>
</dbReference>
<dbReference type="GO" id="GO:0008641">
    <property type="term" value="F:ubiquitin-like modifier activating enzyme activity"/>
    <property type="evidence" value="ECO:0007669"/>
    <property type="project" value="InterPro"/>
</dbReference>
<dbReference type="InterPro" id="IPR045886">
    <property type="entry name" value="ThiF/MoeB/HesA"/>
</dbReference>
<dbReference type="GO" id="GO:0061504">
    <property type="term" value="P:cyclic threonylcarbamoyladenosine biosynthetic process"/>
    <property type="evidence" value="ECO:0007669"/>
    <property type="project" value="TreeGrafter"/>
</dbReference>
<dbReference type="SUPFAM" id="SSF69572">
    <property type="entry name" value="Activating enzymes of the ubiquitin-like proteins"/>
    <property type="match status" value="1"/>
</dbReference>
<dbReference type="GO" id="GO:0061503">
    <property type="term" value="F:tRNA threonylcarbamoyladenosine dehydratase"/>
    <property type="evidence" value="ECO:0007669"/>
    <property type="project" value="TreeGrafter"/>
</dbReference>
<accession>A0A1P8KGP7</accession>
<evidence type="ECO:0000313" key="2">
    <source>
        <dbReference type="EMBL" id="APW48844.1"/>
    </source>
</evidence>
<dbReference type="RefSeq" id="WP_171265006.1">
    <property type="nucleotide sequence ID" value="NZ_CP082144.1"/>
</dbReference>
<protein>
    <recommendedName>
        <fullName evidence="1">THIF-type NAD/FAD binding fold domain-containing protein</fullName>
    </recommendedName>
</protein>
<reference evidence="2" key="1">
    <citation type="journal article" date="2016" name="Biomed. Res. Int.">
        <title>Resistance of Permafrost and Modern Acinetobacter lwoffii Strains to Heavy Metals and Arsenic Revealed by Genome Analysis.</title>
        <authorList>
            <person name="Mindlin S."/>
            <person name="Petrenko A."/>
            <person name="Kurakov A."/>
            <person name="Beletsky A."/>
            <person name="Mardanov A."/>
            <person name="Petrova M."/>
        </authorList>
    </citation>
    <scope>NUCLEOTIDE SEQUENCE</scope>
    <source>
        <strain evidence="2">ED23-35</strain>
        <plasmid evidence="2">pALWED1.1</plasmid>
    </source>
</reference>
<evidence type="ECO:0000259" key="1">
    <source>
        <dbReference type="Pfam" id="PF00899"/>
    </source>
</evidence>
<dbReference type="InterPro" id="IPR000594">
    <property type="entry name" value="ThiF_NAD_FAD-bd"/>
</dbReference>
<dbReference type="PRINTS" id="PR00086">
    <property type="entry name" value="LLDHDRGNASE"/>
</dbReference>
<dbReference type="PANTHER" id="PTHR43267:SF3">
    <property type="entry name" value="THIF PROTEIN"/>
    <property type="match status" value="1"/>
</dbReference>
<dbReference type="EMBL" id="KX426227">
    <property type="protein sequence ID" value="APW48844.1"/>
    <property type="molecule type" value="Genomic_DNA"/>
</dbReference>
<dbReference type="GO" id="GO:0016616">
    <property type="term" value="F:oxidoreductase activity, acting on the CH-OH group of donors, NAD or NADP as acceptor"/>
    <property type="evidence" value="ECO:0007669"/>
    <property type="project" value="InterPro"/>
</dbReference>
<feature type="domain" description="THIF-type NAD/FAD binding fold" evidence="1">
    <location>
        <begin position="295"/>
        <end position="437"/>
    </location>
</feature>
<dbReference type="AlphaFoldDB" id="A0A1P8KGP7"/>
<keyword evidence="2" id="KW-0614">Plasmid</keyword>
<dbReference type="Gene3D" id="3.40.50.720">
    <property type="entry name" value="NAD(P)-binding Rossmann-like Domain"/>
    <property type="match status" value="1"/>
</dbReference>
<dbReference type="InterPro" id="IPR001557">
    <property type="entry name" value="L-lactate/malate_DH"/>
</dbReference>
<name>A0A1P8KGP7_ACILW</name>
<geneLocation type="plasmid" evidence="2">
    <name>pALWED1.1</name>
</geneLocation>